<reference evidence="1 2" key="1">
    <citation type="submission" date="2018-12" db="EMBL/GenBank/DDBJ databases">
        <authorList>
            <person name="Lunina O.N."/>
            <person name="Grouzdev D.S."/>
            <person name="Gorlenko V.M."/>
            <person name="Savvichev A.S."/>
        </authorList>
    </citation>
    <scope>NUCLEOTIDE SEQUENCE [LARGE SCALE GENOMIC DNA]</scope>
    <source>
        <strain evidence="1 2">BrKhr-17</strain>
    </source>
</reference>
<name>A0A432AT10_CHLPH</name>
<dbReference type="EMBL" id="RXYK01000026">
    <property type="protein sequence ID" value="RTY35184.1"/>
    <property type="molecule type" value="Genomic_DNA"/>
</dbReference>
<dbReference type="AlphaFoldDB" id="A0A432AT10"/>
<dbReference type="RefSeq" id="WP_126385239.1">
    <property type="nucleotide sequence ID" value="NZ_RXYK01000026.1"/>
</dbReference>
<accession>A0A432AT10</accession>
<dbReference type="InterPro" id="IPR030808">
    <property type="entry name" value="Glycosyl_04372"/>
</dbReference>
<gene>
    <name evidence="1" type="ORF">EKD02_09445</name>
</gene>
<dbReference type="NCBIfam" id="TIGR04372">
    <property type="entry name" value="glycosyl_04372"/>
    <property type="match status" value="1"/>
</dbReference>
<dbReference type="GO" id="GO:0016740">
    <property type="term" value="F:transferase activity"/>
    <property type="evidence" value="ECO:0007669"/>
    <property type="project" value="UniProtKB-KW"/>
</dbReference>
<evidence type="ECO:0000313" key="2">
    <source>
        <dbReference type="Proteomes" id="UP000279908"/>
    </source>
</evidence>
<comment type="caution">
    <text evidence="1">The sequence shown here is derived from an EMBL/GenBank/DDBJ whole genome shotgun (WGS) entry which is preliminary data.</text>
</comment>
<dbReference type="Proteomes" id="UP000279908">
    <property type="component" value="Unassembled WGS sequence"/>
</dbReference>
<organism evidence="1 2">
    <name type="scientific">Chlorobium phaeovibrioides</name>
    <dbReference type="NCBI Taxonomy" id="1094"/>
    <lineage>
        <taxon>Bacteria</taxon>
        <taxon>Pseudomonadati</taxon>
        <taxon>Chlorobiota</taxon>
        <taxon>Chlorobiia</taxon>
        <taxon>Chlorobiales</taxon>
        <taxon>Chlorobiaceae</taxon>
        <taxon>Chlorobium/Pelodictyon group</taxon>
        <taxon>Chlorobium</taxon>
    </lineage>
</organism>
<proteinExistence type="predicted"/>
<evidence type="ECO:0000313" key="1">
    <source>
        <dbReference type="EMBL" id="RTY35184.1"/>
    </source>
</evidence>
<keyword evidence="1" id="KW-0808">Transferase</keyword>
<protein>
    <submittedName>
        <fullName evidence="1">TIGR04372 family glycosyltransferase</fullName>
    </submittedName>
</protein>
<sequence length="437" mass="50861">MGEVDVSRYRRILIRIKEVYRTHGLKALVAKISGRLFQKGSSILLLLLHSPWAVPAVYLMRWLKPWVLVRVGTFNSGRIGHFAGDVGHHYAALNEQPANCVDLYWLLKKTANDFWATMVSRSFPVSEWVCHLDRWNRIIPGGEEHCRLSSETGTRDIHGVLERHPNSMPFTLKEDQLAKDWLRGLGWKEGGRFVCLLVRDDEYLANDPLHGDGSDSSYSAWQCHAYRNSDIATYVPAIEWLADQGVWVFRMGKKMATPMPSSHDRVIDYAFREDKSDFMDVWLFAHCDLCISTGSGPDMISDVYRRPLLVVNYLQLRNLWSWSNAVHAPKHLMWGDSGRKLTWKEHLNHSYYRTNDYSEEGIDVKDLSPEELLEITKECWMRLDGKWKDEQVDTECQKKFWEILEAYPDFAQFHGWIHPESRVSSFFLRSNTDFLTE</sequence>